<feature type="region of interest" description="Disordered" evidence="1">
    <location>
        <begin position="1"/>
        <end position="32"/>
    </location>
</feature>
<name>A0ABD1RGI5_9LAMI</name>
<dbReference type="AlphaFoldDB" id="A0ABD1RGI5"/>
<dbReference type="EMBL" id="JBFOLK010000009">
    <property type="protein sequence ID" value="KAL2487027.1"/>
    <property type="molecule type" value="Genomic_DNA"/>
</dbReference>
<evidence type="ECO:0000256" key="1">
    <source>
        <dbReference type="SAM" id="MobiDB-lite"/>
    </source>
</evidence>
<accession>A0ABD1RGI5</accession>
<comment type="caution">
    <text evidence="2">The sequence shown here is derived from an EMBL/GenBank/DDBJ whole genome shotgun (WGS) entry which is preliminary data.</text>
</comment>
<organism evidence="2 3">
    <name type="scientific">Abeliophyllum distichum</name>
    <dbReference type="NCBI Taxonomy" id="126358"/>
    <lineage>
        <taxon>Eukaryota</taxon>
        <taxon>Viridiplantae</taxon>
        <taxon>Streptophyta</taxon>
        <taxon>Embryophyta</taxon>
        <taxon>Tracheophyta</taxon>
        <taxon>Spermatophyta</taxon>
        <taxon>Magnoliopsida</taxon>
        <taxon>eudicotyledons</taxon>
        <taxon>Gunneridae</taxon>
        <taxon>Pentapetalae</taxon>
        <taxon>asterids</taxon>
        <taxon>lamiids</taxon>
        <taxon>Lamiales</taxon>
        <taxon>Oleaceae</taxon>
        <taxon>Forsythieae</taxon>
        <taxon>Abeliophyllum</taxon>
    </lineage>
</organism>
<evidence type="ECO:0000313" key="3">
    <source>
        <dbReference type="Proteomes" id="UP001604336"/>
    </source>
</evidence>
<reference evidence="3" key="1">
    <citation type="submission" date="2024-07" db="EMBL/GenBank/DDBJ databases">
        <title>Two chromosome-level genome assemblies of Korean endemic species Abeliophyllum distichum and Forsythia ovata (Oleaceae).</title>
        <authorList>
            <person name="Jang H."/>
        </authorList>
    </citation>
    <scope>NUCLEOTIDE SEQUENCE [LARGE SCALE GENOMIC DNA]</scope>
</reference>
<gene>
    <name evidence="2" type="ORF">Adt_31783</name>
</gene>
<dbReference type="Proteomes" id="UP001604336">
    <property type="component" value="Unassembled WGS sequence"/>
</dbReference>
<evidence type="ECO:0000313" key="2">
    <source>
        <dbReference type="EMBL" id="KAL2487027.1"/>
    </source>
</evidence>
<proteinExistence type="predicted"/>
<protein>
    <submittedName>
        <fullName evidence="2">Uncharacterized protein</fullName>
    </submittedName>
</protein>
<feature type="compositionally biased region" description="Polar residues" evidence="1">
    <location>
        <begin position="1"/>
        <end position="10"/>
    </location>
</feature>
<sequence>MMLMNHSQHPQQERGKDESFLTSTTGGTTAAGAGVVLLEERGEESPTTSTRTGTTFVEEKADGTFSTTSTARGIVGSGTGAILATRGFSSTSLPLPYLEHRNLGEMETSHCQR</sequence>
<keyword evidence="3" id="KW-1185">Reference proteome</keyword>